<proteinExistence type="predicted"/>
<sequence>MGTRACPSGLHPPRKQFALLHWVRRERAMRVRRLPEIGPVVWCVWCCQPHSPSTRSPF</sequence>
<name>B0XZM1_ASPFC</name>
<dbReference type="AlphaFoldDB" id="B0XZM1"/>
<protein>
    <submittedName>
        <fullName evidence="1">Uncharacterized protein</fullName>
    </submittedName>
</protein>
<reference evidence="1 2" key="1">
    <citation type="journal article" date="2008" name="PLoS Genet.">
        <title>Genomic islands in the pathogenic filamentous fungus Aspergillus fumigatus.</title>
        <authorList>
            <person name="Fedorova N.D."/>
            <person name="Khaldi N."/>
            <person name="Joardar V.S."/>
            <person name="Maiti R."/>
            <person name="Amedeo P."/>
            <person name="Anderson M.J."/>
            <person name="Crabtree J."/>
            <person name="Silva J.C."/>
            <person name="Badger J.H."/>
            <person name="Albarraq A."/>
            <person name="Angiuoli S."/>
            <person name="Bussey H."/>
            <person name="Bowyer P."/>
            <person name="Cotty P.J."/>
            <person name="Dyer P.S."/>
            <person name="Egan A."/>
            <person name="Galens K."/>
            <person name="Fraser-Liggett C.M."/>
            <person name="Haas B.J."/>
            <person name="Inman J.M."/>
            <person name="Kent R."/>
            <person name="Lemieux S."/>
            <person name="Malavazi I."/>
            <person name="Orvis J."/>
            <person name="Roemer T."/>
            <person name="Ronning C.M."/>
            <person name="Sundaram J.P."/>
            <person name="Sutton G."/>
            <person name="Turner G."/>
            <person name="Venter J.C."/>
            <person name="White O.R."/>
            <person name="Whitty B.R."/>
            <person name="Youngman P."/>
            <person name="Wolfe K.H."/>
            <person name="Goldman G.H."/>
            <person name="Wortman J.R."/>
            <person name="Jiang B."/>
            <person name="Denning D.W."/>
            <person name="Nierman W.C."/>
        </authorList>
    </citation>
    <scope>NUCLEOTIDE SEQUENCE [LARGE SCALE GENOMIC DNA]</scope>
    <source>
        <strain evidence="2">CBS 144.89 / FGSC A1163 / CEA10</strain>
    </source>
</reference>
<dbReference type="VEuPathDB" id="FungiDB:AFUB_044520"/>
<keyword evidence="2" id="KW-1185">Reference proteome</keyword>
<organism evidence="1 2">
    <name type="scientific">Aspergillus fumigatus (strain CBS 144.89 / FGSC A1163 / CEA10)</name>
    <name type="common">Neosartorya fumigata</name>
    <dbReference type="NCBI Taxonomy" id="451804"/>
    <lineage>
        <taxon>Eukaryota</taxon>
        <taxon>Fungi</taxon>
        <taxon>Dikarya</taxon>
        <taxon>Ascomycota</taxon>
        <taxon>Pezizomycotina</taxon>
        <taxon>Eurotiomycetes</taxon>
        <taxon>Eurotiomycetidae</taxon>
        <taxon>Eurotiales</taxon>
        <taxon>Aspergillaceae</taxon>
        <taxon>Aspergillus</taxon>
        <taxon>Aspergillus subgen. Fumigati</taxon>
    </lineage>
</organism>
<evidence type="ECO:0000313" key="2">
    <source>
        <dbReference type="Proteomes" id="UP000001699"/>
    </source>
</evidence>
<evidence type="ECO:0000313" key="1">
    <source>
        <dbReference type="EMBL" id="EDP53280.1"/>
    </source>
</evidence>
<accession>B0XZM1</accession>
<dbReference type="Proteomes" id="UP000001699">
    <property type="component" value="Unassembled WGS sequence"/>
</dbReference>
<dbReference type="EMBL" id="DS499596">
    <property type="protein sequence ID" value="EDP53280.1"/>
    <property type="molecule type" value="Genomic_DNA"/>
</dbReference>
<gene>
    <name evidence="1" type="ORF">AFUB_044520</name>
</gene>
<dbReference type="HOGENOM" id="CLU_2978716_0_0_1"/>